<keyword evidence="2" id="KW-0812">Transmembrane</keyword>
<dbReference type="OrthoDB" id="18018at10239"/>
<keyword evidence="2" id="KW-1133">Transmembrane helix</keyword>
<organism evidence="3 4">
    <name type="scientific">Pectobacterium bacteriophage PM2</name>
    <dbReference type="NCBI Taxonomy" id="1429794"/>
    <lineage>
        <taxon>Viruses</taxon>
        <taxon>Duplodnaviria</taxon>
        <taxon>Heunggongvirae</taxon>
        <taxon>Uroviricota</taxon>
        <taxon>Caudoviricetes</taxon>
        <taxon>Pantevenvirales</taxon>
        <taxon>Straboviridae</taxon>
        <taxon>Tevenvirinae</taxon>
        <taxon>Mosugukvirus</taxon>
        <taxon>Mosugukvirus pm2</taxon>
    </lineage>
</organism>
<feature type="transmembrane region" description="Helical" evidence="2">
    <location>
        <begin position="6"/>
        <end position="22"/>
    </location>
</feature>
<sequence>MQINIWGTMVILAALAGSGLFVQNLRIQSLSEDLDTAIQATKTQAAQIQTMQQDLKNLQALDKSRSDRRQTQQVSNQKLEKDSKRSNVVAKKPQLVEKQINASFDKFAQGLQEATK</sequence>
<evidence type="ECO:0000313" key="4">
    <source>
        <dbReference type="Proteomes" id="UP000030739"/>
    </source>
</evidence>
<accession>A0A0A0Q0P4</accession>
<reference evidence="3 4" key="1">
    <citation type="journal article" date="2015" name="Plant Pathol. J.">
        <title>Isolation and Genomic Characterization of the T4-Like Bacteriophage PM2 Infecting Pectobacterium carotovorum subsp. carotovorum.</title>
        <authorList>
            <person name="Lim J.A."/>
            <person name="Lee D.H."/>
            <person name="Heu S."/>
        </authorList>
    </citation>
    <scope>NUCLEOTIDE SEQUENCE [LARGE SCALE GENOMIC DNA]</scope>
</reference>
<evidence type="ECO:0000256" key="2">
    <source>
        <dbReference type="SAM" id="Phobius"/>
    </source>
</evidence>
<name>A0A0A0Q0P4_9CAUD</name>
<evidence type="ECO:0000313" key="3">
    <source>
        <dbReference type="EMBL" id="AHY25206.1"/>
    </source>
</evidence>
<feature type="region of interest" description="Disordered" evidence="1">
    <location>
        <begin position="61"/>
        <end position="92"/>
    </location>
</feature>
<dbReference type="Proteomes" id="UP000030739">
    <property type="component" value="Segment"/>
</dbReference>
<evidence type="ECO:0000256" key="1">
    <source>
        <dbReference type="SAM" id="MobiDB-lite"/>
    </source>
</evidence>
<dbReference type="EMBL" id="KF835987">
    <property type="protein sequence ID" value="AHY25206.1"/>
    <property type="molecule type" value="Genomic_DNA"/>
</dbReference>
<gene>
    <name evidence="3" type="ORF">PM2_244</name>
</gene>
<dbReference type="RefSeq" id="YP_009211665.1">
    <property type="nucleotide sequence ID" value="NC_028940.1"/>
</dbReference>
<keyword evidence="2" id="KW-0472">Membrane</keyword>
<protein>
    <submittedName>
        <fullName evidence="3">Putative membrane protein spanin Rz</fullName>
    </submittedName>
</protein>
<keyword evidence="4" id="KW-1185">Reference proteome</keyword>
<dbReference type="KEGG" id="vg:26638137"/>
<dbReference type="GeneID" id="26638137"/>
<proteinExistence type="predicted"/>